<evidence type="ECO:0000313" key="2">
    <source>
        <dbReference type="Proteomes" id="UP000076577"/>
    </source>
</evidence>
<dbReference type="PATRIC" id="fig|989403.3.peg.754"/>
<dbReference type="Proteomes" id="UP000076577">
    <property type="component" value="Unassembled WGS sequence"/>
</dbReference>
<evidence type="ECO:0000313" key="1">
    <source>
        <dbReference type="EMBL" id="KZL21416.1"/>
    </source>
</evidence>
<dbReference type="AlphaFoldDB" id="A0A166AQA0"/>
<accession>A0A166AQA0</accession>
<proteinExistence type="predicted"/>
<dbReference type="EMBL" id="LMCB01000004">
    <property type="protein sequence ID" value="KZL21416.1"/>
    <property type="molecule type" value="Genomic_DNA"/>
</dbReference>
<protein>
    <submittedName>
        <fullName evidence="1">Killing trait</fullName>
    </submittedName>
</protein>
<dbReference type="STRING" id="989403.SAMN05421798_105331"/>
<comment type="caution">
    <text evidence="1">The sequence shown here is derived from an EMBL/GenBank/DDBJ whole genome shotgun (WGS) entry which is preliminary data.</text>
</comment>
<dbReference type="Pfam" id="PF11747">
    <property type="entry name" value="RebB"/>
    <property type="match status" value="1"/>
</dbReference>
<dbReference type="OrthoDB" id="7865980at2"/>
<sequence>MPKTIEKQSGVSNNAGDEAFDANPVEVLGVAPAFAMALTYLSAAQSTGILFENAVANAQRQNIIAQSALNQGILHMFSVGSMAAANSTSHMDSQDGEQVNESLLSSLRRYFSN</sequence>
<reference evidence="1 2" key="1">
    <citation type="journal article" date="2016" name="Front. Microbiol.">
        <title>Comparative Genomic Analysis Reveals a Diverse Repertoire of Genes Involved in Prokaryote-Eukaryote Interactions within the Pseudovibrio Genus.</title>
        <authorList>
            <person name="Romano S."/>
            <person name="Fernandez-Guerra A."/>
            <person name="Reen F.J."/>
            <person name="Glockner F.O."/>
            <person name="Crowley S.P."/>
            <person name="O'Sullivan O."/>
            <person name="Cotter P.D."/>
            <person name="Adams C."/>
            <person name="Dobson A.D."/>
            <person name="O'Gara F."/>
        </authorList>
    </citation>
    <scope>NUCLEOTIDE SEQUENCE [LARGE SCALE GENOMIC DNA]</scope>
    <source>
        <strain evidence="1 2">Ad2</strain>
    </source>
</reference>
<name>A0A166AQA0_9HYPH</name>
<dbReference type="InterPro" id="IPR021070">
    <property type="entry name" value="Killing_trait_RebB"/>
</dbReference>
<keyword evidence="2" id="KW-1185">Reference proteome</keyword>
<organism evidence="1 2">
    <name type="scientific">Pseudovibrio axinellae</name>
    <dbReference type="NCBI Taxonomy" id="989403"/>
    <lineage>
        <taxon>Bacteria</taxon>
        <taxon>Pseudomonadati</taxon>
        <taxon>Pseudomonadota</taxon>
        <taxon>Alphaproteobacteria</taxon>
        <taxon>Hyphomicrobiales</taxon>
        <taxon>Stappiaceae</taxon>
        <taxon>Pseudovibrio</taxon>
    </lineage>
</organism>
<gene>
    <name evidence="1" type="ORF">PsAD2_00708</name>
</gene>
<dbReference type="RefSeq" id="WP_068002265.1">
    <property type="nucleotide sequence ID" value="NZ_FOFM01000005.1"/>
</dbReference>